<dbReference type="EMBL" id="CP096916">
    <property type="protein sequence ID" value="WBM37655.1"/>
    <property type="molecule type" value="Genomic_DNA"/>
</dbReference>
<gene>
    <name evidence="8" type="primary">ruvX</name>
    <name evidence="7" type="ORF">DF183_11205</name>
    <name evidence="8" type="ORF">M2J83_17935</name>
</gene>
<dbReference type="GO" id="GO:0016788">
    <property type="term" value="F:hydrolase activity, acting on ester bonds"/>
    <property type="evidence" value="ECO:0007669"/>
    <property type="project" value="UniProtKB-UniRule"/>
</dbReference>
<proteinExistence type="inferred from homology"/>
<keyword evidence="10" id="KW-1185">Reference proteome</keyword>
<evidence type="ECO:0000313" key="8">
    <source>
        <dbReference type="EMBL" id="WBM37655.1"/>
    </source>
</evidence>
<dbReference type="HAMAP" id="MF_00651">
    <property type="entry name" value="Nuclease_YqgF"/>
    <property type="match status" value="1"/>
</dbReference>
<dbReference type="GO" id="GO:0004518">
    <property type="term" value="F:nuclease activity"/>
    <property type="evidence" value="ECO:0007669"/>
    <property type="project" value="UniProtKB-KW"/>
</dbReference>
<dbReference type="InterPro" id="IPR012337">
    <property type="entry name" value="RNaseH-like_sf"/>
</dbReference>
<name>A0A0M7G5D2_ALCFA</name>
<protein>
    <recommendedName>
        <fullName evidence="5">Putative pre-16S rRNA nuclease</fullName>
        <ecNumber evidence="5">3.1.-.-</ecNumber>
    </recommendedName>
</protein>
<evidence type="ECO:0000313" key="7">
    <source>
        <dbReference type="EMBL" id="PWE13737.1"/>
    </source>
</evidence>
<keyword evidence="2 5" id="KW-0690">Ribosome biogenesis</keyword>
<reference evidence="8 10" key="3">
    <citation type="submission" date="2022-05" db="EMBL/GenBank/DDBJ databases">
        <title>Complete sequence of strain NY11312.</title>
        <authorList>
            <person name="Zhou D."/>
        </authorList>
    </citation>
    <scope>NUCLEOTIDE SEQUENCE [LARGE SCALE GENOMIC DNA]</scope>
    <source>
        <strain evidence="8 10">NY11312</strain>
    </source>
</reference>
<keyword evidence="3 5" id="KW-0540">Nuclease</keyword>
<dbReference type="EC" id="3.1.-.-" evidence="5"/>
<reference evidence="7 9" key="2">
    <citation type="submission" date="2018-05" db="EMBL/GenBank/DDBJ databases">
        <authorList>
            <person name="Lanie J.A."/>
            <person name="Ng W.-L."/>
            <person name="Kazmierczak K.M."/>
            <person name="Andrzejewski T.M."/>
            <person name="Davidsen T.M."/>
            <person name="Wayne K.J."/>
            <person name="Tettelin H."/>
            <person name="Glass J.I."/>
            <person name="Rusch D."/>
            <person name="Podicherti R."/>
            <person name="Tsui H.-C.T."/>
            <person name="Winkler M.E."/>
        </authorList>
    </citation>
    <scope>NUCLEOTIDE SEQUENCE [LARGE SCALE GENOMIC DNA]</scope>
    <source>
        <strain evidence="7 9">YBY</strain>
    </source>
</reference>
<accession>A0A0M7G5D2</accession>
<dbReference type="InterPro" id="IPR005227">
    <property type="entry name" value="YqgF"/>
</dbReference>
<evidence type="ECO:0000256" key="1">
    <source>
        <dbReference type="ARBA" id="ARBA00022490"/>
    </source>
</evidence>
<evidence type="ECO:0000313" key="9">
    <source>
        <dbReference type="Proteomes" id="UP000245216"/>
    </source>
</evidence>
<evidence type="ECO:0000313" key="10">
    <source>
        <dbReference type="Proteomes" id="UP001211866"/>
    </source>
</evidence>
<dbReference type="EMBL" id="QEXO01000003">
    <property type="protein sequence ID" value="PWE13737.1"/>
    <property type="molecule type" value="Genomic_DNA"/>
</dbReference>
<dbReference type="Pfam" id="PF03652">
    <property type="entry name" value="RuvX"/>
    <property type="match status" value="1"/>
</dbReference>
<comment type="function">
    <text evidence="5">Could be a nuclease involved in processing of the 5'-end of pre-16S rRNA.</text>
</comment>
<dbReference type="AlphaFoldDB" id="A0A0M7G5D2"/>
<dbReference type="NCBIfam" id="TIGR00250">
    <property type="entry name" value="RNAse_H_YqgF"/>
    <property type="match status" value="1"/>
</dbReference>
<dbReference type="GO" id="GO:0005829">
    <property type="term" value="C:cytosol"/>
    <property type="evidence" value="ECO:0007669"/>
    <property type="project" value="TreeGrafter"/>
</dbReference>
<keyword evidence="4 5" id="KW-0378">Hydrolase</keyword>
<dbReference type="OrthoDB" id="9796140at2"/>
<reference evidence="7 9" key="1">
    <citation type="submission" date="2018-05" db="EMBL/GenBank/DDBJ databases">
        <title>Genome Sequence of an Efficient Indole-Degrading Bacterium, Alcaligenes sp.YBY.</title>
        <authorList>
            <person name="Yang B."/>
        </authorList>
    </citation>
    <scope>NUCLEOTIDE SEQUENCE [LARGE SCALE GENOMIC DNA]</scope>
    <source>
        <strain evidence="7 9">YBY</strain>
    </source>
</reference>
<dbReference type="KEGG" id="afa:UZ73_13700"/>
<evidence type="ECO:0000256" key="3">
    <source>
        <dbReference type="ARBA" id="ARBA00022722"/>
    </source>
</evidence>
<dbReference type="InterPro" id="IPR006641">
    <property type="entry name" value="YqgF/RNaseH-like_dom"/>
</dbReference>
<evidence type="ECO:0000256" key="2">
    <source>
        <dbReference type="ARBA" id="ARBA00022517"/>
    </source>
</evidence>
<feature type="domain" description="YqgF/RNase H-like" evidence="6">
    <location>
        <begin position="14"/>
        <end position="114"/>
    </location>
</feature>
<accession>A0A0S2JTB3</accession>
<dbReference type="GeneID" id="29369265"/>
<dbReference type="RefSeq" id="WP_042486448.1">
    <property type="nucleotide sequence ID" value="NZ_CAXOJJ010000029.1"/>
</dbReference>
<dbReference type="CDD" id="cd16964">
    <property type="entry name" value="YqgF"/>
    <property type="match status" value="1"/>
</dbReference>
<dbReference type="InterPro" id="IPR037027">
    <property type="entry name" value="YqgF/RNaseH-like_dom_sf"/>
</dbReference>
<comment type="subcellular location">
    <subcellularLocation>
        <location evidence="5">Cytoplasm</location>
    </subcellularLocation>
</comment>
<comment type="similarity">
    <text evidence="5">Belongs to the YqgF HJR family.</text>
</comment>
<dbReference type="SUPFAM" id="SSF53098">
    <property type="entry name" value="Ribonuclease H-like"/>
    <property type="match status" value="1"/>
</dbReference>
<dbReference type="Proteomes" id="UP001211866">
    <property type="component" value="Chromosome"/>
</dbReference>
<dbReference type="STRING" id="511.UZ73_13700"/>
<dbReference type="Gene3D" id="3.30.420.140">
    <property type="entry name" value="YqgF/RNase H-like domain"/>
    <property type="match status" value="1"/>
</dbReference>
<keyword evidence="1 5" id="KW-0963">Cytoplasm</keyword>
<dbReference type="GO" id="GO:0000967">
    <property type="term" value="P:rRNA 5'-end processing"/>
    <property type="evidence" value="ECO:0007669"/>
    <property type="project" value="UniProtKB-UniRule"/>
</dbReference>
<organism evidence="7 9">
    <name type="scientific">Alcaligenes faecalis</name>
    <dbReference type="NCBI Taxonomy" id="511"/>
    <lineage>
        <taxon>Bacteria</taxon>
        <taxon>Pseudomonadati</taxon>
        <taxon>Pseudomonadota</taxon>
        <taxon>Betaproteobacteria</taxon>
        <taxon>Burkholderiales</taxon>
        <taxon>Alcaligenaceae</taxon>
        <taxon>Alcaligenes</taxon>
    </lineage>
</organism>
<dbReference type="PANTHER" id="PTHR33317">
    <property type="entry name" value="POLYNUCLEOTIDYL TRANSFERASE, RIBONUCLEASE H-LIKE SUPERFAMILY PROTEIN"/>
    <property type="match status" value="1"/>
</dbReference>
<dbReference type="PANTHER" id="PTHR33317:SF4">
    <property type="entry name" value="POLYNUCLEOTIDYL TRANSFERASE, RIBONUCLEASE H-LIKE SUPERFAMILY PROTEIN"/>
    <property type="match status" value="1"/>
</dbReference>
<evidence type="ECO:0000256" key="5">
    <source>
        <dbReference type="HAMAP-Rule" id="MF_00651"/>
    </source>
</evidence>
<dbReference type="Proteomes" id="UP000245216">
    <property type="component" value="Unassembled WGS sequence"/>
</dbReference>
<sequence>MPEHETPSTVSSAQTLLAFDYGLKKIGVALGNTLTRQARPYTILRPVTREQRFAAIEALLKEWQPDRVVVGLPLTLDGGEQYASLRCRRFANQLHGRYGVAVDLVDERGSSMEAQELLGNNDDDDAMAACVILQRYLDSLPPA</sequence>
<evidence type="ECO:0000256" key="4">
    <source>
        <dbReference type="ARBA" id="ARBA00022801"/>
    </source>
</evidence>
<evidence type="ECO:0000259" key="6">
    <source>
        <dbReference type="SMART" id="SM00732"/>
    </source>
</evidence>
<dbReference type="SMART" id="SM00732">
    <property type="entry name" value="YqgFc"/>
    <property type="match status" value="1"/>
</dbReference>